<dbReference type="CTD" id="20215835"/>
<dbReference type="EMBL" id="KB096676">
    <property type="protein sequence ID" value="ESO03052.1"/>
    <property type="molecule type" value="Genomic_DNA"/>
</dbReference>
<feature type="domain" description="Laminin G" evidence="8">
    <location>
        <begin position="224"/>
        <end position="403"/>
    </location>
</feature>
<name>T1G437_HELRO</name>
<keyword evidence="12" id="KW-1185">Reference proteome</keyword>
<dbReference type="PROSITE" id="PS50026">
    <property type="entry name" value="EGF_3"/>
    <property type="match status" value="2"/>
</dbReference>
<dbReference type="EnsemblMetazoa" id="HelroT80670">
    <property type="protein sequence ID" value="HelroP80670"/>
    <property type="gene ID" value="HelroG80670"/>
</dbReference>
<dbReference type="InterPro" id="IPR001791">
    <property type="entry name" value="Laminin_G"/>
</dbReference>
<reference evidence="11" key="3">
    <citation type="submission" date="2015-06" db="UniProtKB">
        <authorList>
            <consortium name="EnsemblMetazoa"/>
        </authorList>
    </citation>
    <scope>IDENTIFICATION</scope>
</reference>
<evidence type="ECO:0000256" key="5">
    <source>
        <dbReference type="ARBA" id="ARBA00023180"/>
    </source>
</evidence>
<keyword evidence="5" id="KW-0325">Glycoprotein</keyword>
<feature type="disulfide bond" evidence="6">
    <location>
        <begin position="425"/>
        <end position="434"/>
    </location>
</feature>
<dbReference type="eggNOG" id="KOG3509">
    <property type="taxonomic scope" value="Eukaryota"/>
</dbReference>
<dbReference type="PANTHER" id="PTHR15036:SF85">
    <property type="entry name" value="SP2353, ISOFORM A"/>
    <property type="match status" value="1"/>
</dbReference>
<dbReference type="Gene3D" id="2.10.25.10">
    <property type="entry name" value="Laminin"/>
    <property type="match status" value="2"/>
</dbReference>
<reference evidence="10 12" key="2">
    <citation type="journal article" date="2013" name="Nature">
        <title>Insights into bilaterian evolution from three spiralian genomes.</title>
        <authorList>
            <person name="Simakov O."/>
            <person name="Marletaz F."/>
            <person name="Cho S.J."/>
            <person name="Edsinger-Gonzales E."/>
            <person name="Havlak P."/>
            <person name="Hellsten U."/>
            <person name="Kuo D.H."/>
            <person name="Larsson T."/>
            <person name="Lv J."/>
            <person name="Arendt D."/>
            <person name="Savage R."/>
            <person name="Osoegawa K."/>
            <person name="de Jong P."/>
            <person name="Grimwood J."/>
            <person name="Chapman J.A."/>
            <person name="Shapiro H."/>
            <person name="Aerts A."/>
            <person name="Otillar R.P."/>
            <person name="Terry A.Y."/>
            <person name="Boore J.L."/>
            <person name="Grigoriev I.V."/>
            <person name="Lindberg D.R."/>
            <person name="Seaver E.C."/>
            <person name="Weisblat D.A."/>
            <person name="Putnam N.H."/>
            <person name="Rokhsar D.S."/>
        </authorList>
    </citation>
    <scope>NUCLEOTIDE SEQUENCE</scope>
</reference>
<organism evidence="11 12">
    <name type="scientific">Helobdella robusta</name>
    <name type="common">Californian leech</name>
    <dbReference type="NCBI Taxonomy" id="6412"/>
    <lineage>
        <taxon>Eukaryota</taxon>
        <taxon>Metazoa</taxon>
        <taxon>Spiralia</taxon>
        <taxon>Lophotrochozoa</taxon>
        <taxon>Annelida</taxon>
        <taxon>Clitellata</taxon>
        <taxon>Hirudinea</taxon>
        <taxon>Rhynchobdellida</taxon>
        <taxon>Glossiphoniidae</taxon>
        <taxon>Helobdella</taxon>
    </lineage>
</organism>
<dbReference type="OrthoDB" id="10014052at2759"/>
<dbReference type="PROSITE" id="PS01186">
    <property type="entry name" value="EGF_2"/>
    <property type="match status" value="1"/>
</dbReference>
<dbReference type="AlphaFoldDB" id="T1G437"/>
<feature type="domain" description="EGF-like" evidence="9">
    <location>
        <begin position="182"/>
        <end position="219"/>
    </location>
</feature>
<comment type="caution">
    <text evidence="6">Lacks conserved residue(s) required for the propagation of feature annotation.</text>
</comment>
<dbReference type="Proteomes" id="UP000015101">
    <property type="component" value="Unassembled WGS sequence"/>
</dbReference>
<evidence type="ECO:0000256" key="3">
    <source>
        <dbReference type="ARBA" id="ARBA00022737"/>
    </source>
</evidence>
<dbReference type="FunCoup" id="T1G437">
    <property type="interactions" value="1"/>
</dbReference>
<dbReference type="KEGG" id="hro:HELRODRAFT_80670"/>
<dbReference type="SMART" id="SM00282">
    <property type="entry name" value="LamG"/>
    <property type="match status" value="3"/>
</dbReference>
<protein>
    <recommendedName>
        <fullName evidence="13">Pikachurin</fullName>
    </recommendedName>
</protein>
<feature type="domain" description="EGF-like" evidence="9">
    <location>
        <begin position="400"/>
        <end position="435"/>
    </location>
</feature>
<evidence type="ECO:0000256" key="1">
    <source>
        <dbReference type="ARBA" id="ARBA00022536"/>
    </source>
</evidence>
<evidence type="ECO:0000313" key="11">
    <source>
        <dbReference type="EnsemblMetazoa" id="HelroP80670"/>
    </source>
</evidence>
<dbReference type="EMBL" id="AMQM01004762">
    <property type="status" value="NOT_ANNOTATED_CDS"/>
    <property type="molecule type" value="Genomic_DNA"/>
</dbReference>
<dbReference type="CDD" id="cd00110">
    <property type="entry name" value="LamG"/>
    <property type="match status" value="3"/>
</dbReference>
<dbReference type="SMART" id="SM00179">
    <property type="entry name" value="EGF_CA"/>
    <property type="match status" value="2"/>
</dbReference>
<keyword evidence="3" id="KW-0677">Repeat</keyword>
<sequence length="623" mass="70012">DSPFRFPKFFGDGYLTLPFTRNGYKEFSVLVEFRPEQISGVLLFGHANNSHISDFFALLLRDSHLVFRFDCGSGIGEIISHEPIKLMQWNYVLIRRHKWHASMVINNSSVTSGKSKGNFTHINFCKNVYLGGLSTPNESLVGTSLNFQGCVKGLSLNGQPVDLRTKMFAGHALESKNIGDCSSQVCRMIKCVNGGSCYENDIDKFVCLCPLGTNGVFCEKKIRLNTPRFTSLSYLQFIGLQRNVLSYTEIDLLFQPFNETGLILYNGYSKTGIGDYISIFMLDGYVVYSFDLGTGSLTLKSKEKVELGRWHVVWAVRTGREGFLKVDDQQMLEGVTSGAFTQLTLTLDLYIGGHRNFDEITQKIQARKSFEGCIQKLSINKRQMKLIEEAKTGINVKNCEHMCDKHPCLNGGKCVPDKDNYECSCLLGYSGTNCNHNLIDQLKNPYFTGKSYLLFMDPDITQLTSGDRMNLTITFRTVSEAGMLLWISNDDVSEYSDFLAIGIKNGHLFVTFNLGSGEITMFNNHSKVNDGSKHTLTLQRYQKSASMNVDFMYLVKGYSEGPMTQLTTHGSLYIGGMDDITFKTFYKFHSGFIGCISDLSFLPTRRVNLIAEADEGFNIKECD</sequence>
<accession>T1G437</accession>
<dbReference type="CDD" id="cd00054">
    <property type="entry name" value="EGF_CA"/>
    <property type="match status" value="2"/>
</dbReference>
<feature type="disulfide bond" evidence="6">
    <location>
        <begin position="209"/>
        <end position="218"/>
    </location>
</feature>
<dbReference type="GeneID" id="20215835"/>
<keyword evidence="1 6" id="KW-0245">EGF-like domain</keyword>
<dbReference type="HOGENOM" id="CLU_009840_1_0_1"/>
<evidence type="ECO:0000313" key="10">
    <source>
        <dbReference type="EMBL" id="ESO03052.1"/>
    </source>
</evidence>
<dbReference type="SUPFAM" id="SSF49899">
    <property type="entry name" value="Concanavalin A-like lectins/glucanases"/>
    <property type="match status" value="3"/>
</dbReference>
<evidence type="ECO:0000256" key="2">
    <source>
        <dbReference type="ARBA" id="ARBA00022729"/>
    </source>
</evidence>
<proteinExistence type="predicted"/>
<evidence type="ECO:0000256" key="4">
    <source>
        <dbReference type="ARBA" id="ARBA00023157"/>
    </source>
</evidence>
<dbReference type="FunFam" id="2.10.25.10:FF:000012">
    <property type="entry name" value="Delta-like protein"/>
    <property type="match status" value="1"/>
</dbReference>
<dbReference type="InterPro" id="IPR013320">
    <property type="entry name" value="ConA-like_dom_sf"/>
</dbReference>
<feature type="domain" description="Laminin G" evidence="8">
    <location>
        <begin position="442"/>
        <end position="622"/>
    </location>
</feature>
<dbReference type="GO" id="GO:0005509">
    <property type="term" value="F:calcium ion binding"/>
    <property type="evidence" value="ECO:0007669"/>
    <property type="project" value="InterPro"/>
</dbReference>
<keyword evidence="4 6" id="KW-1015">Disulfide bond</keyword>
<keyword evidence="2" id="KW-0732">Signal</keyword>
<dbReference type="RefSeq" id="XP_009018745.1">
    <property type="nucleotide sequence ID" value="XM_009020497.1"/>
</dbReference>
<dbReference type="PANTHER" id="PTHR15036">
    <property type="entry name" value="PIKACHURIN-LIKE PROTEIN"/>
    <property type="match status" value="1"/>
</dbReference>
<dbReference type="InterPro" id="IPR013032">
    <property type="entry name" value="EGF-like_CS"/>
</dbReference>
<feature type="domain" description="Laminin G" evidence="8">
    <location>
        <begin position="1"/>
        <end position="181"/>
    </location>
</feature>
<dbReference type="SMART" id="SM00181">
    <property type="entry name" value="EGF"/>
    <property type="match status" value="2"/>
</dbReference>
<evidence type="ECO:0000313" key="12">
    <source>
        <dbReference type="Proteomes" id="UP000015101"/>
    </source>
</evidence>
<evidence type="ECO:0000259" key="8">
    <source>
        <dbReference type="PROSITE" id="PS50025"/>
    </source>
</evidence>
<evidence type="ECO:0008006" key="13">
    <source>
        <dbReference type="Google" id="ProtNLM"/>
    </source>
</evidence>
<dbReference type="Pfam" id="PF12661">
    <property type="entry name" value="hEGF"/>
    <property type="match status" value="1"/>
</dbReference>
<evidence type="ECO:0000256" key="7">
    <source>
        <dbReference type="PROSITE-ProRule" id="PRU00122"/>
    </source>
</evidence>
<reference evidence="12" key="1">
    <citation type="submission" date="2012-12" db="EMBL/GenBank/DDBJ databases">
        <authorList>
            <person name="Hellsten U."/>
            <person name="Grimwood J."/>
            <person name="Chapman J.A."/>
            <person name="Shapiro H."/>
            <person name="Aerts A."/>
            <person name="Otillar R.P."/>
            <person name="Terry A.Y."/>
            <person name="Boore J.L."/>
            <person name="Simakov O."/>
            <person name="Marletaz F."/>
            <person name="Cho S.-J."/>
            <person name="Edsinger-Gonzales E."/>
            <person name="Havlak P."/>
            <person name="Kuo D.-H."/>
            <person name="Larsson T."/>
            <person name="Lv J."/>
            <person name="Arendt D."/>
            <person name="Savage R."/>
            <person name="Osoegawa K."/>
            <person name="de Jong P."/>
            <person name="Lindberg D.R."/>
            <person name="Seaver E.C."/>
            <person name="Weisblat D.A."/>
            <person name="Putnam N.H."/>
            <person name="Grigoriev I.V."/>
            <person name="Rokhsar D.S."/>
        </authorList>
    </citation>
    <scope>NUCLEOTIDE SEQUENCE</scope>
</reference>
<dbReference type="InParanoid" id="T1G437"/>
<gene>
    <name evidence="11" type="primary">20215835</name>
    <name evidence="10" type="ORF">HELRODRAFT_80670</name>
</gene>
<evidence type="ECO:0000256" key="6">
    <source>
        <dbReference type="PROSITE-ProRule" id="PRU00076"/>
    </source>
</evidence>
<dbReference type="PROSITE" id="PS50025">
    <property type="entry name" value="LAM_G_DOMAIN"/>
    <property type="match status" value="3"/>
</dbReference>
<feature type="disulfide bond" evidence="7">
    <location>
        <begin position="595"/>
        <end position="622"/>
    </location>
</feature>
<evidence type="ECO:0000259" key="9">
    <source>
        <dbReference type="PROSITE" id="PS50026"/>
    </source>
</evidence>
<dbReference type="InterPro" id="IPR000742">
    <property type="entry name" value="EGF"/>
</dbReference>
<dbReference type="Pfam" id="PF02210">
    <property type="entry name" value="Laminin_G_2"/>
    <property type="match status" value="3"/>
</dbReference>
<dbReference type="InterPro" id="IPR001881">
    <property type="entry name" value="EGF-like_Ca-bd_dom"/>
</dbReference>
<dbReference type="Pfam" id="PF00008">
    <property type="entry name" value="EGF"/>
    <property type="match status" value="1"/>
</dbReference>
<dbReference type="InterPro" id="IPR050372">
    <property type="entry name" value="Neurexin-related_CASP"/>
</dbReference>
<dbReference type="PROSITE" id="PS00022">
    <property type="entry name" value="EGF_1"/>
    <property type="match status" value="2"/>
</dbReference>
<dbReference type="Gene3D" id="2.60.120.200">
    <property type="match status" value="3"/>
</dbReference>
<dbReference type="GO" id="GO:0016020">
    <property type="term" value="C:membrane"/>
    <property type="evidence" value="ECO:0007669"/>
    <property type="project" value="UniProtKB-SubCell"/>
</dbReference>
<dbReference type="OMA" id="CGEGTIE"/>
<dbReference type="STRING" id="6412.T1G437"/>